<organism evidence="1">
    <name type="scientific">marine sediment metagenome</name>
    <dbReference type="NCBI Taxonomy" id="412755"/>
    <lineage>
        <taxon>unclassified sequences</taxon>
        <taxon>metagenomes</taxon>
        <taxon>ecological metagenomes</taxon>
    </lineage>
</organism>
<feature type="non-terminal residue" evidence="1">
    <location>
        <position position="1"/>
    </location>
</feature>
<sequence length="67" mass="7256">LMSLGASGQLGKALVFFPWKGLNVVREYVVPANPDTDLQGTQRGYLTTMVDAIHAAQALDPWPLDSN</sequence>
<accession>X1GFJ7</accession>
<name>X1GFJ7_9ZZZZ</name>
<gene>
    <name evidence="1" type="ORF">S03H2_26984</name>
</gene>
<dbReference type="AlphaFoldDB" id="X1GFJ7"/>
<reference evidence="1" key="1">
    <citation type="journal article" date="2014" name="Front. Microbiol.">
        <title>High frequency of phylogenetically diverse reductive dehalogenase-homologous genes in deep subseafloor sedimentary metagenomes.</title>
        <authorList>
            <person name="Kawai M."/>
            <person name="Futagami T."/>
            <person name="Toyoda A."/>
            <person name="Takaki Y."/>
            <person name="Nishi S."/>
            <person name="Hori S."/>
            <person name="Arai W."/>
            <person name="Tsubouchi T."/>
            <person name="Morono Y."/>
            <person name="Uchiyama I."/>
            <person name="Ito T."/>
            <person name="Fujiyama A."/>
            <person name="Inagaki F."/>
            <person name="Takami H."/>
        </authorList>
    </citation>
    <scope>NUCLEOTIDE SEQUENCE</scope>
    <source>
        <strain evidence="1">Expedition CK06-06</strain>
    </source>
</reference>
<feature type="non-terminal residue" evidence="1">
    <location>
        <position position="67"/>
    </location>
</feature>
<proteinExistence type="predicted"/>
<comment type="caution">
    <text evidence="1">The sequence shown here is derived from an EMBL/GenBank/DDBJ whole genome shotgun (WGS) entry which is preliminary data.</text>
</comment>
<evidence type="ECO:0000313" key="1">
    <source>
        <dbReference type="EMBL" id="GAH56681.1"/>
    </source>
</evidence>
<protein>
    <submittedName>
        <fullName evidence="1">Uncharacterized protein</fullName>
    </submittedName>
</protein>
<dbReference type="EMBL" id="BARU01015920">
    <property type="protein sequence ID" value="GAH56681.1"/>
    <property type="molecule type" value="Genomic_DNA"/>
</dbReference>